<comment type="similarity">
    <text evidence="1 8">Belongs to the SOS response-associated peptidase family.</text>
</comment>
<dbReference type="PANTHER" id="PTHR13604:SF0">
    <property type="entry name" value="ABASIC SITE PROCESSING PROTEIN HMCES"/>
    <property type="match status" value="1"/>
</dbReference>
<evidence type="ECO:0000256" key="8">
    <source>
        <dbReference type="RuleBase" id="RU364100"/>
    </source>
</evidence>
<reference evidence="9" key="1">
    <citation type="submission" date="2016-01" db="EMBL/GenBank/DDBJ databases">
        <title>Complete genome of Planococcus rifietoensis type strain M8.</title>
        <authorList>
            <person name="See-Too W.S."/>
        </authorList>
    </citation>
    <scope>NUCLEOTIDE SEQUENCE [LARGE SCALE GENOMIC DNA]</scope>
    <source>
        <strain evidence="9">M8</strain>
    </source>
</reference>
<evidence type="ECO:0000256" key="3">
    <source>
        <dbReference type="ARBA" id="ARBA00022763"/>
    </source>
</evidence>
<proteinExistence type="inferred from homology"/>
<name>A0A0U2ZFU5_9BACL</name>
<protein>
    <recommendedName>
        <fullName evidence="8">Abasic site processing protein</fullName>
        <ecNumber evidence="8">3.4.-.-</ecNumber>
    </recommendedName>
</protein>
<dbReference type="PANTHER" id="PTHR13604">
    <property type="entry name" value="DC12-RELATED"/>
    <property type="match status" value="1"/>
</dbReference>
<dbReference type="Pfam" id="PF02586">
    <property type="entry name" value="SRAP"/>
    <property type="match status" value="1"/>
</dbReference>
<keyword evidence="7" id="KW-0456">Lyase</keyword>
<dbReference type="InterPro" id="IPR003738">
    <property type="entry name" value="SRAP"/>
</dbReference>
<dbReference type="GO" id="GO:0016829">
    <property type="term" value="F:lyase activity"/>
    <property type="evidence" value="ECO:0007669"/>
    <property type="project" value="UniProtKB-KW"/>
</dbReference>
<dbReference type="GO" id="GO:0006508">
    <property type="term" value="P:proteolysis"/>
    <property type="evidence" value="ECO:0007669"/>
    <property type="project" value="UniProtKB-KW"/>
</dbReference>
<dbReference type="SUPFAM" id="SSF143081">
    <property type="entry name" value="BB1717-like"/>
    <property type="match status" value="1"/>
</dbReference>
<dbReference type="EMBL" id="CP013659">
    <property type="protein sequence ID" value="ALS76117.1"/>
    <property type="molecule type" value="Genomic_DNA"/>
</dbReference>
<evidence type="ECO:0000256" key="2">
    <source>
        <dbReference type="ARBA" id="ARBA00022670"/>
    </source>
</evidence>
<evidence type="ECO:0000256" key="7">
    <source>
        <dbReference type="ARBA" id="ARBA00023239"/>
    </source>
</evidence>
<accession>A0A0U2ZFU5</accession>
<sequence length="225" mass="25594">MCGRFALYADYEALLERFEIEQAALDRASYEENYNVAPSQQIVAVINDGKRNRLGTFRWGLIPSWAKDQKIGYKMINARAETAAEKPSFRRAFKKKRCLIPANAFYEWKKGQDGKTPMLIHLEGDELFAFAGLWESWESPEGEVVHSCTILTTQPNAVMADIHDRMPVILDKEAEKTWLDPNVQDPELLQKLIKPYEAAELEAYEVSAAVNSPKNTGQELIRKIG</sequence>
<dbReference type="InterPro" id="IPR036590">
    <property type="entry name" value="SRAP-like"/>
</dbReference>
<dbReference type="Gene3D" id="3.90.1680.10">
    <property type="entry name" value="SOS response associated peptidase-like"/>
    <property type="match status" value="1"/>
</dbReference>
<dbReference type="RefSeq" id="WP_058382820.1">
    <property type="nucleotide sequence ID" value="NZ_CP013659.2"/>
</dbReference>
<keyword evidence="3" id="KW-0227">DNA damage</keyword>
<keyword evidence="4 8" id="KW-0378">Hydrolase</keyword>
<dbReference type="GO" id="GO:0003697">
    <property type="term" value="F:single-stranded DNA binding"/>
    <property type="evidence" value="ECO:0007669"/>
    <property type="project" value="InterPro"/>
</dbReference>
<dbReference type="GO" id="GO:0106300">
    <property type="term" value="P:protein-DNA covalent cross-linking repair"/>
    <property type="evidence" value="ECO:0007669"/>
    <property type="project" value="InterPro"/>
</dbReference>
<dbReference type="GO" id="GO:0008233">
    <property type="term" value="F:peptidase activity"/>
    <property type="evidence" value="ECO:0007669"/>
    <property type="project" value="UniProtKB-KW"/>
</dbReference>
<keyword evidence="10" id="KW-1185">Reference proteome</keyword>
<dbReference type="AlphaFoldDB" id="A0A0U2ZFU5"/>
<keyword evidence="6" id="KW-0238">DNA-binding</keyword>
<dbReference type="STRING" id="200991.AUC31_13340"/>
<dbReference type="KEGG" id="prt:AUC31_13340"/>
<dbReference type="EC" id="3.4.-.-" evidence="8"/>
<evidence type="ECO:0000256" key="5">
    <source>
        <dbReference type="ARBA" id="ARBA00023124"/>
    </source>
</evidence>
<dbReference type="OrthoDB" id="9782620at2"/>
<organism evidence="9 10">
    <name type="scientific">Planococcus rifietoensis</name>
    <dbReference type="NCBI Taxonomy" id="200991"/>
    <lineage>
        <taxon>Bacteria</taxon>
        <taxon>Bacillati</taxon>
        <taxon>Bacillota</taxon>
        <taxon>Bacilli</taxon>
        <taxon>Bacillales</taxon>
        <taxon>Caryophanaceae</taxon>
        <taxon>Planococcus</taxon>
    </lineage>
</organism>
<evidence type="ECO:0000256" key="4">
    <source>
        <dbReference type="ARBA" id="ARBA00022801"/>
    </source>
</evidence>
<dbReference type="Proteomes" id="UP000067683">
    <property type="component" value="Chromosome"/>
</dbReference>
<gene>
    <name evidence="9" type="ORF">AUC31_13340</name>
</gene>
<evidence type="ECO:0000313" key="9">
    <source>
        <dbReference type="EMBL" id="ALS76117.1"/>
    </source>
</evidence>
<evidence type="ECO:0000313" key="10">
    <source>
        <dbReference type="Proteomes" id="UP000067683"/>
    </source>
</evidence>
<keyword evidence="2 8" id="KW-0645">Protease</keyword>
<keyword evidence="5" id="KW-0190">Covalent protein-DNA linkage</keyword>
<evidence type="ECO:0000256" key="1">
    <source>
        <dbReference type="ARBA" id="ARBA00008136"/>
    </source>
</evidence>
<evidence type="ECO:0000256" key="6">
    <source>
        <dbReference type="ARBA" id="ARBA00023125"/>
    </source>
</evidence>